<dbReference type="InterPro" id="IPR058792">
    <property type="entry name" value="Beta-barrel_RND_2"/>
</dbReference>
<name>A0A839UY56_9PROT</name>
<dbReference type="Gene3D" id="2.40.30.170">
    <property type="match status" value="1"/>
</dbReference>
<dbReference type="Proteomes" id="UP000557688">
    <property type="component" value="Unassembled WGS sequence"/>
</dbReference>
<dbReference type="InterPro" id="IPR050739">
    <property type="entry name" value="MFP"/>
</dbReference>
<evidence type="ECO:0000256" key="1">
    <source>
        <dbReference type="SAM" id="Coils"/>
    </source>
</evidence>
<reference evidence="5 6" key="1">
    <citation type="submission" date="2020-08" db="EMBL/GenBank/DDBJ databases">
        <title>Genomic Encyclopedia of Type Strains, Phase III (KMG-III): the genomes of soil and plant-associated and newly described type strains.</title>
        <authorList>
            <person name="Whitman W."/>
        </authorList>
    </citation>
    <scope>NUCLEOTIDE SEQUENCE [LARGE SCALE GENOMIC DNA]</scope>
    <source>
        <strain evidence="5 6">CECT 8088</strain>
    </source>
</reference>
<dbReference type="Pfam" id="PF25954">
    <property type="entry name" value="Beta-barrel_RND_2"/>
    <property type="match status" value="1"/>
</dbReference>
<evidence type="ECO:0000313" key="6">
    <source>
        <dbReference type="Proteomes" id="UP000557688"/>
    </source>
</evidence>
<sequence>MPEMDEADATRQRGPAIFRILRLFARRLRGRATATICLLTALCVAGVVLAIGHGDRLASSMGEQTTDDAYVRADLVSIASHIGGYVESVPVTDNAWVEAGQTVAVIRSDDYKTRLEAAEADLGAAQAAAEILNEQAVLQTSHIAAAEAAVRQAEANLIQTRLEYSRQRSLATDGTTSRRALEEAHAAEQRLTAARDQAAADLTAAQQMQRVIQTQAEQARNTIGSKRAGRDLARIDLGYTRITSPVSGQLSSRTILPGDYVAPGTQVALLAPLPQVWVIANFREVQIAHMRPGQAASLTVDSAPGVVFHGTVDSLGPVSGALLALLPPDNATGNFTKVAQRFPVKIILRPGQRGLDRLRPGMSAVATVATGK</sequence>
<dbReference type="PANTHER" id="PTHR30386:SF24">
    <property type="entry name" value="MULTIDRUG RESISTANCE EFFLUX PUMP"/>
    <property type="match status" value="1"/>
</dbReference>
<evidence type="ECO:0000313" key="5">
    <source>
        <dbReference type="EMBL" id="MBB3175288.1"/>
    </source>
</evidence>
<feature type="coiled-coil region" evidence="1">
    <location>
        <begin position="108"/>
        <end position="197"/>
    </location>
</feature>
<organism evidence="5 6">
    <name type="scientific">Endobacter medicaginis</name>
    <dbReference type="NCBI Taxonomy" id="1181271"/>
    <lineage>
        <taxon>Bacteria</taxon>
        <taxon>Pseudomonadati</taxon>
        <taxon>Pseudomonadota</taxon>
        <taxon>Alphaproteobacteria</taxon>
        <taxon>Acetobacterales</taxon>
        <taxon>Acetobacteraceae</taxon>
        <taxon>Endobacter</taxon>
    </lineage>
</organism>
<dbReference type="Gene3D" id="1.10.287.470">
    <property type="entry name" value="Helix hairpin bin"/>
    <property type="match status" value="1"/>
</dbReference>
<evidence type="ECO:0000256" key="2">
    <source>
        <dbReference type="SAM" id="Phobius"/>
    </source>
</evidence>
<feature type="domain" description="CusB-like beta-barrel" evidence="4">
    <location>
        <begin position="275"/>
        <end position="317"/>
    </location>
</feature>
<keyword evidence="1" id="KW-0175">Coiled coil</keyword>
<gene>
    <name evidence="5" type="ORF">FHR90_003142</name>
</gene>
<dbReference type="InterPro" id="IPR058625">
    <property type="entry name" value="MdtA-like_BSH"/>
</dbReference>
<accession>A0A839UY56</accession>
<protein>
    <submittedName>
        <fullName evidence="5">Membrane fusion protein (Multidrug efflux system)</fullName>
    </submittedName>
</protein>
<keyword evidence="6" id="KW-1185">Reference proteome</keyword>
<evidence type="ECO:0000259" key="3">
    <source>
        <dbReference type="Pfam" id="PF25917"/>
    </source>
</evidence>
<keyword evidence="2" id="KW-0472">Membrane</keyword>
<dbReference type="EMBL" id="JACHXV010000024">
    <property type="protein sequence ID" value="MBB3175288.1"/>
    <property type="molecule type" value="Genomic_DNA"/>
</dbReference>
<keyword evidence="2" id="KW-0812">Transmembrane</keyword>
<proteinExistence type="predicted"/>
<dbReference type="RefSeq" id="WP_246330324.1">
    <property type="nucleotide sequence ID" value="NZ_JABXXQ010000012.1"/>
</dbReference>
<keyword evidence="2" id="KW-1133">Transmembrane helix</keyword>
<evidence type="ECO:0000259" key="4">
    <source>
        <dbReference type="Pfam" id="PF25954"/>
    </source>
</evidence>
<dbReference type="PANTHER" id="PTHR30386">
    <property type="entry name" value="MEMBRANE FUSION SUBUNIT OF EMRAB-TOLC MULTIDRUG EFFLUX PUMP"/>
    <property type="match status" value="1"/>
</dbReference>
<dbReference type="AlphaFoldDB" id="A0A839UY56"/>
<comment type="caution">
    <text evidence="5">The sequence shown here is derived from an EMBL/GenBank/DDBJ whole genome shotgun (WGS) entry which is preliminary data.</text>
</comment>
<dbReference type="SUPFAM" id="SSF111369">
    <property type="entry name" value="HlyD-like secretion proteins"/>
    <property type="match status" value="2"/>
</dbReference>
<dbReference type="Gene3D" id="2.40.50.100">
    <property type="match status" value="1"/>
</dbReference>
<feature type="domain" description="Multidrug resistance protein MdtA-like barrel-sandwich hybrid" evidence="3">
    <location>
        <begin position="76"/>
        <end position="269"/>
    </location>
</feature>
<feature type="transmembrane region" description="Helical" evidence="2">
    <location>
        <begin position="32"/>
        <end position="52"/>
    </location>
</feature>
<dbReference type="Pfam" id="PF25917">
    <property type="entry name" value="BSH_RND"/>
    <property type="match status" value="1"/>
</dbReference>
<dbReference type="GO" id="GO:0055085">
    <property type="term" value="P:transmembrane transport"/>
    <property type="evidence" value="ECO:0007669"/>
    <property type="project" value="InterPro"/>
</dbReference>